<sequence length="95" mass="11475">MDDRIYQFIVSKVMFYSNQGEEDNNEYPEGEELEDDEHPTTKKVLPYYKDFMFNSLIEYCLLKNTPSDLGTYLRKTRMPHAKKYEKELKEIYSKL</sequence>
<evidence type="ECO:0000313" key="1">
    <source>
        <dbReference type="EMBL" id="SUB88396.1"/>
    </source>
</evidence>
<name>A0A379E6V1_9PORP</name>
<reference evidence="1 2" key="1">
    <citation type="submission" date="2018-06" db="EMBL/GenBank/DDBJ databases">
        <authorList>
            <consortium name="Pathogen Informatics"/>
            <person name="Doyle S."/>
        </authorList>
    </citation>
    <scope>NUCLEOTIDE SEQUENCE [LARGE SCALE GENOMIC DNA]</scope>
    <source>
        <strain evidence="1 2">NCTC11632</strain>
    </source>
</reference>
<gene>
    <name evidence="1" type="ORF">NCTC11632_00465</name>
</gene>
<proteinExistence type="predicted"/>
<dbReference type="EMBL" id="UGTF01000002">
    <property type="protein sequence ID" value="SUB88396.1"/>
    <property type="molecule type" value="Genomic_DNA"/>
</dbReference>
<protein>
    <submittedName>
        <fullName evidence="1">Uncharacterized protein</fullName>
    </submittedName>
</protein>
<organism evidence="1 2">
    <name type="scientific">Porphyromonas macacae</name>
    <dbReference type="NCBI Taxonomy" id="28115"/>
    <lineage>
        <taxon>Bacteria</taxon>
        <taxon>Pseudomonadati</taxon>
        <taxon>Bacteroidota</taxon>
        <taxon>Bacteroidia</taxon>
        <taxon>Bacteroidales</taxon>
        <taxon>Porphyromonadaceae</taxon>
        <taxon>Porphyromonas</taxon>
    </lineage>
</organism>
<dbReference type="Proteomes" id="UP000254156">
    <property type="component" value="Unassembled WGS sequence"/>
</dbReference>
<evidence type="ECO:0000313" key="2">
    <source>
        <dbReference type="Proteomes" id="UP000254156"/>
    </source>
</evidence>
<accession>A0A379E6V1</accession>
<dbReference type="AlphaFoldDB" id="A0A379E6V1"/>